<name>A0A0B0H7L9_SOVGS</name>
<dbReference type="eggNOG" id="COG0843">
    <property type="taxonomic scope" value="Bacteria"/>
</dbReference>
<dbReference type="STRING" id="2340.JV46_05320"/>
<evidence type="ECO:0000313" key="5">
    <source>
        <dbReference type="Proteomes" id="UP000030856"/>
    </source>
</evidence>
<gene>
    <name evidence="4" type="primary">cydA</name>
    <name evidence="4" type="ORF">JV46_05320</name>
</gene>
<feature type="transmembrane region" description="Helical" evidence="2">
    <location>
        <begin position="329"/>
        <end position="349"/>
    </location>
</feature>
<evidence type="ECO:0000256" key="1">
    <source>
        <dbReference type="ARBA" id="ARBA00022660"/>
    </source>
</evidence>
<dbReference type="PRINTS" id="PR01165">
    <property type="entry name" value="CYCOXIDASEI"/>
</dbReference>
<feature type="transmembrane region" description="Helical" evidence="2">
    <location>
        <begin position="129"/>
        <end position="149"/>
    </location>
</feature>
<dbReference type="SUPFAM" id="SSF81442">
    <property type="entry name" value="Cytochrome c oxidase subunit I-like"/>
    <property type="match status" value="1"/>
</dbReference>
<dbReference type="InterPro" id="IPR033943">
    <property type="entry name" value="Ba3-like_Oxidase_I"/>
</dbReference>
<dbReference type="AlphaFoldDB" id="A0A0B0H7L9"/>
<keyword evidence="1" id="KW-0249">Electron transport</keyword>
<dbReference type="GO" id="GO:0016491">
    <property type="term" value="F:oxidoreductase activity"/>
    <property type="evidence" value="ECO:0007669"/>
    <property type="project" value="UniProtKB-KW"/>
</dbReference>
<dbReference type="Pfam" id="PF00115">
    <property type="entry name" value="COX1"/>
    <property type="match status" value="1"/>
</dbReference>
<feature type="transmembrane region" description="Helical" evidence="2">
    <location>
        <begin position="251"/>
        <end position="269"/>
    </location>
</feature>
<dbReference type="GO" id="GO:0009060">
    <property type="term" value="P:aerobic respiration"/>
    <property type="evidence" value="ECO:0007669"/>
    <property type="project" value="InterPro"/>
</dbReference>
<protein>
    <submittedName>
        <fullName evidence="4">Ba3-type cytochrome c oxidase CydAB, subunit A</fullName>
        <ecNumber evidence="4">1.9.3.1</ecNumber>
    </submittedName>
</protein>
<organism evidence="4 5">
    <name type="scientific">Solemya velum gill symbiont</name>
    <dbReference type="NCBI Taxonomy" id="2340"/>
    <lineage>
        <taxon>Bacteria</taxon>
        <taxon>Pseudomonadati</taxon>
        <taxon>Pseudomonadota</taxon>
        <taxon>Gammaproteobacteria</taxon>
        <taxon>sulfur-oxidizing symbionts</taxon>
    </lineage>
</organism>
<comment type="caution">
    <text evidence="4">The sequence shown here is derived from an EMBL/GenBank/DDBJ whole genome shotgun (WGS) entry which is preliminary data.</text>
</comment>
<dbReference type="GO" id="GO:0020037">
    <property type="term" value="F:heme binding"/>
    <property type="evidence" value="ECO:0007669"/>
    <property type="project" value="InterPro"/>
</dbReference>
<feature type="transmembrane region" description="Helical" evidence="2">
    <location>
        <begin position="211"/>
        <end position="231"/>
    </location>
</feature>
<keyword evidence="4" id="KW-0560">Oxidoreductase</keyword>
<keyword evidence="2" id="KW-1133">Transmembrane helix</keyword>
<feature type="transmembrane region" description="Helical" evidence="2">
    <location>
        <begin position="88"/>
        <end position="109"/>
    </location>
</feature>
<keyword evidence="1" id="KW-0679">Respiratory chain</keyword>
<dbReference type="InterPro" id="IPR000883">
    <property type="entry name" value="Cyt_C_Oxase_1"/>
</dbReference>
<dbReference type="EMBL" id="JRAA01000002">
    <property type="protein sequence ID" value="KHF25115.1"/>
    <property type="molecule type" value="Genomic_DNA"/>
</dbReference>
<feature type="transmembrane region" description="Helical" evidence="2">
    <location>
        <begin position="289"/>
        <end position="308"/>
    </location>
</feature>
<feature type="domain" description="Cytochrome oxidase subunit I profile" evidence="3">
    <location>
        <begin position="11"/>
        <end position="502"/>
    </location>
</feature>
<dbReference type="OrthoDB" id="9764568at2"/>
<sequence length="540" mass="59925">MNDYKAPGLALANMWVGFIAFAAAVLLGVYQVVERIDLVPALKSPELYFGSVSTHGVLMGFVLTTFLIMGYGYYTATTSLKQPLWNKPLAWFGFYLAVIGVLMAAAPLLTGNAFVLFTFYPPLVAHPTFYIGAVLLVVGSWVWCLEMIMSTMKWKKANPGETIPLAMYGTTANAIMWLFTSLGVAAEVLFQLLPWSLGLIDTVDVGLARTLFSWTLHAIVYFWLFPAYIAFYTLMPKQAGGKLLSDQMGRLAFIMLLVISVPIGFHHLYMGPFQAAGWKFLHMTGTMLVAVPTLITGFTIIASMEIAGRLRGGKGLFGWIGKLPWNNPMVLATGLAMLMLTFGGFGGVINASYSMNVMIHNTQWVTGHFHLIFGGTTVIMYFAIAYYLWPKMTGKELHSNGMALKQLWLWFIGMLVLTLPWHQLGLDGQPRRISSTPYDAELVEKWIIPEMAMIVGGVILLISALMLVYNLYRTHGNQVAVAVPEVEYAEPVHSIARMPHLMNSFGFWVGLIIVYLVASYGYPIAQFFLMETFGAVPWSI</sequence>
<dbReference type="Gene3D" id="1.20.210.10">
    <property type="entry name" value="Cytochrome c oxidase-like, subunit I domain"/>
    <property type="match status" value="1"/>
</dbReference>
<feature type="transmembrane region" description="Helical" evidence="2">
    <location>
        <begin position="408"/>
        <end position="426"/>
    </location>
</feature>
<dbReference type="Proteomes" id="UP000030856">
    <property type="component" value="Unassembled WGS sequence"/>
</dbReference>
<dbReference type="GO" id="GO:0004129">
    <property type="term" value="F:cytochrome-c oxidase activity"/>
    <property type="evidence" value="ECO:0007669"/>
    <property type="project" value="InterPro"/>
</dbReference>
<dbReference type="PANTHER" id="PTHR10422:SF40">
    <property type="entry name" value="CYTOCHROME C OXIDASE SUBUNIT I"/>
    <property type="match status" value="1"/>
</dbReference>
<dbReference type="InterPro" id="IPR023616">
    <property type="entry name" value="Cyt_c_oxase-like_su1_dom"/>
</dbReference>
<dbReference type="RefSeq" id="WP_043117340.1">
    <property type="nucleotide sequence ID" value="NZ_JRAA01000002.1"/>
</dbReference>
<reference evidence="4 5" key="1">
    <citation type="journal article" date="2014" name="BMC Genomics">
        <title>The genome of the intracellular bacterium of the coastal bivalve, Solemya velum: a blueprint for thriving in and out of symbiosis.</title>
        <authorList>
            <person name="Dmytrenko O."/>
            <person name="Russell S.L."/>
            <person name="Loo W.T."/>
            <person name="Fontanez K.M."/>
            <person name="Liao L."/>
            <person name="Roeselers G."/>
            <person name="Sharma R."/>
            <person name="Stewart F.J."/>
            <person name="Newton I.L."/>
            <person name="Woyke T."/>
            <person name="Wu D."/>
            <person name="Lang J.M."/>
            <person name="Eisen J.A."/>
            <person name="Cavanaugh C.M."/>
        </authorList>
    </citation>
    <scope>NUCLEOTIDE SEQUENCE [LARGE SCALE GENOMIC DNA]</scope>
    <source>
        <strain evidence="4 5">WH</strain>
    </source>
</reference>
<evidence type="ECO:0000256" key="2">
    <source>
        <dbReference type="SAM" id="Phobius"/>
    </source>
</evidence>
<feature type="transmembrane region" description="Helical" evidence="2">
    <location>
        <begin position="505"/>
        <end position="529"/>
    </location>
</feature>
<dbReference type="GO" id="GO:0016020">
    <property type="term" value="C:membrane"/>
    <property type="evidence" value="ECO:0007669"/>
    <property type="project" value="InterPro"/>
</dbReference>
<dbReference type="PANTHER" id="PTHR10422">
    <property type="entry name" value="CYTOCHROME C OXIDASE SUBUNIT 1"/>
    <property type="match status" value="1"/>
</dbReference>
<keyword evidence="2" id="KW-0472">Membrane</keyword>
<proteinExistence type="predicted"/>
<dbReference type="InterPro" id="IPR036927">
    <property type="entry name" value="Cyt_c_oxase-like_su1_sf"/>
</dbReference>
<feature type="transmembrane region" description="Helical" evidence="2">
    <location>
        <begin position="369"/>
        <end position="388"/>
    </location>
</feature>
<evidence type="ECO:0000259" key="3">
    <source>
        <dbReference type="PROSITE" id="PS50855"/>
    </source>
</evidence>
<dbReference type="PROSITE" id="PS50855">
    <property type="entry name" value="COX1"/>
    <property type="match status" value="1"/>
</dbReference>
<dbReference type="CDD" id="cd01660">
    <property type="entry name" value="ba3-like_Oxidase_I"/>
    <property type="match status" value="1"/>
</dbReference>
<feature type="transmembrane region" description="Helical" evidence="2">
    <location>
        <begin position="170"/>
        <end position="191"/>
    </location>
</feature>
<feature type="transmembrane region" description="Helical" evidence="2">
    <location>
        <begin position="446"/>
        <end position="469"/>
    </location>
</feature>
<feature type="transmembrane region" description="Helical" evidence="2">
    <location>
        <begin position="53"/>
        <end position="76"/>
    </location>
</feature>
<dbReference type="PATRIC" id="fig|2340.3.peg.1744"/>
<evidence type="ECO:0000313" key="4">
    <source>
        <dbReference type="EMBL" id="KHF25115.1"/>
    </source>
</evidence>
<dbReference type="EC" id="1.9.3.1" evidence="4"/>
<keyword evidence="5" id="KW-1185">Reference proteome</keyword>
<accession>A0A0B0H7L9</accession>
<feature type="transmembrane region" description="Helical" evidence="2">
    <location>
        <begin position="12"/>
        <end position="33"/>
    </location>
</feature>
<keyword evidence="2" id="KW-0812">Transmembrane</keyword>
<keyword evidence="1" id="KW-0813">Transport</keyword>